<evidence type="ECO:0000256" key="3">
    <source>
        <dbReference type="ARBA" id="ARBA00022676"/>
    </source>
</evidence>
<organism evidence="6 7">
    <name type="scientific">Clostridium acetobutylicum (strain ATCC 824 / DSM 792 / JCM 1419 / IAM 19013 / LMG 5710 / NBRC 13948 / NRRL B-527 / VKM B-1787 / 2291 / W)</name>
    <dbReference type="NCBI Taxonomy" id="272562"/>
    <lineage>
        <taxon>Bacteria</taxon>
        <taxon>Bacillati</taxon>
        <taxon>Bacillota</taxon>
        <taxon>Clostridia</taxon>
        <taxon>Eubacteriales</taxon>
        <taxon>Clostridiaceae</taxon>
        <taxon>Clostridium</taxon>
    </lineage>
</organism>
<gene>
    <name evidence="6" type="ordered locus">CA_C2347</name>
</gene>
<dbReference type="InterPro" id="IPR001173">
    <property type="entry name" value="Glyco_trans_2-like"/>
</dbReference>
<comment type="pathway">
    <text evidence="1">Cell wall biogenesis; cell wall polysaccharide biosynthesis.</text>
</comment>
<dbReference type="EMBL" id="AE001437">
    <property type="protein sequence ID" value="AAK80303.1"/>
    <property type="molecule type" value="Genomic_DNA"/>
</dbReference>
<accession>Q97GL9</accession>
<dbReference type="SUPFAM" id="SSF53448">
    <property type="entry name" value="Nucleotide-diphospho-sugar transferases"/>
    <property type="match status" value="1"/>
</dbReference>
<sequence length="243" mass="28386">MKTSIIILTCNNLRYSRRCIESIKKYTEKEAYEIIVVDNNSNDGTRNWLSKQKAIKKIYNNVNVGFPRGCNMGIKVACGSEVLLLNNDVVVTHNWLNNLRNCLYSSYEIGAVGPISNNCSNGQKINVRYDSIEDMHRFSKKYNISNKKKWTEVKRLIGFCFLIKRNVIRKVGLFDERFTPGNFEDDDYCIRMRKIGFRLMLCKDTFVHHYGSVSFKNTQYLKLLEVNKSKLEKKWGKSYDKLV</sequence>
<proteinExistence type="inferred from homology"/>
<feature type="domain" description="Glycosyltransferase 2-like" evidence="5">
    <location>
        <begin position="4"/>
        <end position="171"/>
    </location>
</feature>
<dbReference type="AlphaFoldDB" id="Q97GL9"/>
<dbReference type="RefSeq" id="WP_010965644.1">
    <property type="nucleotide sequence ID" value="NC_003030.1"/>
</dbReference>
<dbReference type="GO" id="GO:0016757">
    <property type="term" value="F:glycosyltransferase activity"/>
    <property type="evidence" value="ECO:0007669"/>
    <property type="project" value="UniProtKB-KW"/>
</dbReference>
<dbReference type="CDD" id="cd04186">
    <property type="entry name" value="GT_2_like_c"/>
    <property type="match status" value="1"/>
</dbReference>
<evidence type="ECO:0000313" key="7">
    <source>
        <dbReference type="Proteomes" id="UP000000814"/>
    </source>
</evidence>
<keyword evidence="7" id="KW-1185">Reference proteome</keyword>
<evidence type="ECO:0000256" key="1">
    <source>
        <dbReference type="ARBA" id="ARBA00004776"/>
    </source>
</evidence>
<keyword evidence="4" id="KW-0808">Transferase</keyword>
<dbReference type="STRING" id="272562.CA_C2347"/>
<name>Q97GL9_CLOAB</name>
<keyword evidence="3" id="KW-0328">Glycosyltransferase</keyword>
<dbReference type="PATRIC" id="fig|272562.8.peg.2543"/>
<evidence type="ECO:0000313" key="6">
    <source>
        <dbReference type="EMBL" id="AAK80303.1"/>
    </source>
</evidence>
<dbReference type="PIR" id="D97189">
    <property type="entry name" value="D97189"/>
</dbReference>
<comment type="similarity">
    <text evidence="2">Belongs to the glycosyltransferase 2 family.</text>
</comment>
<dbReference type="SMR" id="Q97GL9"/>
<evidence type="ECO:0000259" key="5">
    <source>
        <dbReference type="Pfam" id="PF00535"/>
    </source>
</evidence>
<reference evidence="6 7" key="1">
    <citation type="journal article" date="2001" name="J. Bacteriol.">
        <title>Genome sequence and comparative analysis of the solvent-producing bacterium Clostridium acetobutylicum.</title>
        <authorList>
            <person name="Nolling J."/>
            <person name="Breton G."/>
            <person name="Omelchenko M.V."/>
            <person name="Makarova K.S."/>
            <person name="Zeng Q."/>
            <person name="Gibson R."/>
            <person name="Lee H.M."/>
            <person name="Dubois J."/>
            <person name="Qiu D."/>
            <person name="Hitti J."/>
            <person name="Wolf Y.I."/>
            <person name="Tatusov R.L."/>
            <person name="Sabathe F."/>
            <person name="Doucette-Stamm L."/>
            <person name="Soucaille P."/>
            <person name="Daly M.J."/>
            <person name="Bennett G.N."/>
            <person name="Koonin E.V."/>
            <person name="Smith D.R."/>
        </authorList>
    </citation>
    <scope>NUCLEOTIDE SEQUENCE [LARGE SCALE GENOMIC DNA]</scope>
    <source>
        <strain evidence="7">ATCC 824 / DSM 792 / JCM 1419 / LMG 5710 / VKM B-1787</strain>
    </source>
</reference>
<dbReference type="eggNOG" id="COG1216">
    <property type="taxonomic scope" value="Bacteria"/>
</dbReference>
<dbReference type="Gene3D" id="3.90.550.10">
    <property type="entry name" value="Spore Coat Polysaccharide Biosynthesis Protein SpsA, Chain A"/>
    <property type="match status" value="1"/>
</dbReference>
<evidence type="ECO:0000256" key="4">
    <source>
        <dbReference type="ARBA" id="ARBA00022679"/>
    </source>
</evidence>
<dbReference type="PANTHER" id="PTHR43179:SF12">
    <property type="entry name" value="GALACTOFURANOSYLTRANSFERASE GLFT2"/>
    <property type="match status" value="1"/>
</dbReference>
<dbReference type="Proteomes" id="UP000000814">
    <property type="component" value="Chromosome"/>
</dbReference>
<dbReference type="InterPro" id="IPR029044">
    <property type="entry name" value="Nucleotide-diphossugar_trans"/>
</dbReference>
<dbReference type="HOGENOM" id="CLU_023845_0_6_9"/>
<dbReference type="GeneID" id="44998822"/>
<dbReference type="Pfam" id="PF00535">
    <property type="entry name" value="Glycos_transf_2"/>
    <property type="match status" value="1"/>
</dbReference>
<dbReference type="KEGG" id="cac:CA_C2347"/>
<protein>
    <submittedName>
        <fullName evidence="6">Glycosyltransferase</fullName>
    </submittedName>
</protein>
<dbReference type="PANTHER" id="PTHR43179">
    <property type="entry name" value="RHAMNOSYLTRANSFERASE WBBL"/>
    <property type="match status" value="1"/>
</dbReference>
<evidence type="ECO:0000256" key="2">
    <source>
        <dbReference type="ARBA" id="ARBA00006739"/>
    </source>
</evidence>
<dbReference type="OrthoDB" id="9771846at2"/>
<dbReference type="CAZy" id="GT2">
    <property type="family name" value="Glycosyltransferase Family 2"/>
</dbReference>